<name>A0ABZ2LFE3_9BACT</name>
<sequence>MRTFIGLAAFGAALLGLSTYSRPASAYGEEKNGFPNWAERVIHQWTNRAHVDPQAELSACGSNCPEKSCYTAIAPVAWGEAANRAARFHAANMIAMDFFDHSSKCSIVGNIKDIYPGSCQGQQSCACQGGTATCSGSCPGPGERMSLFGASGGAENIAWDSNGTPDSIFKMWIYEQSSTSACEFTGENGHRWNILKNTGSLGVGVVVGSGKFMAVQDFSGQGAPPKVPSGSHFPRQAASVEAWANWYSNAAPKGAVVNVDGACTTMTKKRGSDTNAAYSATLTNVASGCRRYFFRFTDSSNAIVDYPTTGTLGIGPASCADWQDGPHNACGGGGGGNPDAGGGGGNPDAGGGGGGGNPDAGSGGGGDPDAGSVGGGTGGGGGGGTGGGGKRDAGTGPGASGAGGEGAGAEDDGTEIAGGSCAAAPGNGVSGWVGLAAGVAALCASRRRRR</sequence>
<feature type="compositionally biased region" description="Gly residues" evidence="1">
    <location>
        <begin position="395"/>
        <end position="407"/>
    </location>
</feature>
<dbReference type="Gene3D" id="3.40.33.10">
    <property type="entry name" value="CAP"/>
    <property type="match status" value="1"/>
</dbReference>
<feature type="signal peptide" evidence="2">
    <location>
        <begin position="1"/>
        <end position="26"/>
    </location>
</feature>
<evidence type="ECO:0000313" key="3">
    <source>
        <dbReference type="EMBL" id="WXB07890.1"/>
    </source>
</evidence>
<gene>
    <name evidence="3" type="ORF">LVJ94_11680</name>
</gene>
<dbReference type="Proteomes" id="UP001374803">
    <property type="component" value="Chromosome"/>
</dbReference>
<evidence type="ECO:0000256" key="2">
    <source>
        <dbReference type="SAM" id="SignalP"/>
    </source>
</evidence>
<accession>A0ABZ2LFE3</accession>
<dbReference type="PANTHER" id="PTHR31157:SF1">
    <property type="entry name" value="SCP DOMAIN-CONTAINING PROTEIN"/>
    <property type="match status" value="1"/>
</dbReference>
<organism evidence="3 4">
    <name type="scientific">Pendulispora rubella</name>
    <dbReference type="NCBI Taxonomy" id="2741070"/>
    <lineage>
        <taxon>Bacteria</taxon>
        <taxon>Pseudomonadati</taxon>
        <taxon>Myxococcota</taxon>
        <taxon>Myxococcia</taxon>
        <taxon>Myxococcales</taxon>
        <taxon>Sorangiineae</taxon>
        <taxon>Pendulisporaceae</taxon>
        <taxon>Pendulispora</taxon>
    </lineage>
</organism>
<reference evidence="3" key="1">
    <citation type="submission" date="2021-12" db="EMBL/GenBank/DDBJ databases">
        <title>Discovery of the Pendulisporaceae a myxobacterial family with distinct sporulation behavior and unique specialized metabolism.</title>
        <authorList>
            <person name="Garcia R."/>
            <person name="Popoff A."/>
            <person name="Bader C.D."/>
            <person name="Loehr J."/>
            <person name="Walesch S."/>
            <person name="Walt C."/>
            <person name="Boldt J."/>
            <person name="Bunk B."/>
            <person name="Haeckl F.J.F.P.J."/>
            <person name="Gunesch A.P."/>
            <person name="Birkelbach J."/>
            <person name="Nuebel U."/>
            <person name="Pietschmann T."/>
            <person name="Bach T."/>
            <person name="Mueller R."/>
        </authorList>
    </citation>
    <scope>NUCLEOTIDE SEQUENCE</scope>
    <source>
        <strain evidence="3">MSr11367</strain>
    </source>
</reference>
<feature type="chain" id="PRO_5045388682" evidence="2">
    <location>
        <begin position="27"/>
        <end position="450"/>
    </location>
</feature>
<dbReference type="PANTHER" id="PTHR31157">
    <property type="entry name" value="SCP DOMAIN-CONTAINING PROTEIN"/>
    <property type="match status" value="1"/>
</dbReference>
<feature type="compositionally biased region" description="Gly residues" evidence="1">
    <location>
        <begin position="330"/>
        <end position="388"/>
    </location>
</feature>
<keyword evidence="4" id="KW-1185">Reference proteome</keyword>
<dbReference type="EMBL" id="CP089983">
    <property type="protein sequence ID" value="WXB07890.1"/>
    <property type="molecule type" value="Genomic_DNA"/>
</dbReference>
<proteinExistence type="predicted"/>
<keyword evidence="2" id="KW-0732">Signal</keyword>
<dbReference type="InterPro" id="IPR035940">
    <property type="entry name" value="CAP_sf"/>
</dbReference>
<dbReference type="SUPFAM" id="SSF55797">
    <property type="entry name" value="PR-1-like"/>
    <property type="match status" value="1"/>
</dbReference>
<evidence type="ECO:0000256" key="1">
    <source>
        <dbReference type="SAM" id="MobiDB-lite"/>
    </source>
</evidence>
<dbReference type="RefSeq" id="WP_394837558.1">
    <property type="nucleotide sequence ID" value="NZ_CP089929.1"/>
</dbReference>
<protein>
    <submittedName>
        <fullName evidence="3">CAP domain-containing protein</fullName>
    </submittedName>
</protein>
<feature type="region of interest" description="Disordered" evidence="1">
    <location>
        <begin position="330"/>
        <end position="428"/>
    </location>
</feature>
<evidence type="ECO:0000313" key="4">
    <source>
        <dbReference type="Proteomes" id="UP001374803"/>
    </source>
</evidence>